<evidence type="ECO:0000313" key="1">
    <source>
        <dbReference type="EMBL" id="GAJ39881.1"/>
    </source>
</evidence>
<dbReference type="Proteomes" id="UP000023561">
    <property type="component" value="Unassembled WGS sequence"/>
</dbReference>
<comment type="caution">
    <text evidence="1">The sequence shown here is derived from an EMBL/GenBank/DDBJ whole genome shotgun (WGS) entry which is preliminary data.</text>
</comment>
<evidence type="ECO:0000313" key="2">
    <source>
        <dbReference type="Proteomes" id="UP000023561"/>
    </source>
</evidence>
<proteinExistence type="predicted"/>
<protein>
    <submittedName>
        <fullName evidence="1">Uncharacterized protein</fullName>
    </submittedName>
</protein>
<dbReference type="EMBL" id="BAWO01000029">
    <property type="protein sequence ID" value="GAJ39881.1"/>
    <property type="molecule type" value="Genomic_DNA"/>
</dbReference>
<sequence>MYVVLGEKDRYYSTNDTNKKRDEGVTPFFVHGLNSSFFYEFLSERSGQSNHGVVENERFVGRQVINSWWI</sequence>
<keyword evidence="2" id="KW-1185">Reference proteome</keyword>
<accession>A0A023DFU4</accession>
<name>A0A023DFU4_9BACL</name>
<dbReference type="AlphaFoldDB" id="A0A023DFU4"/>
<organism evidence="1 2">
    <name type="scientific">Parageobacillus caldoxylosilyticus NBRC 107762</name>
    <dbReference type="NCBI Taxonomy" id="1220594"/>
    <lineage>
        <taxon>Bacteria</taxon>
        <taxon>Bacillati</taxon>
        <taxon>Bacillota</taxon>
        <taxon>Bacilli</taxon>
        <taxon>Bacillales</taxon>
        <taxon>Anoxybacillaceae</taxon>
        <taxon>Saccharococcus</taxon>
    </lineage>
</organism>
<reference evidence="1 2" key="1">
    <citation type="submission" date="2014-04" db="EMBL/GenBank/DDBJ databases">
        <title>Whole genome shotgun sequence of Geobacillus caldoxylosilyticus NBRC 107762.</title>
        <authorList>
            <person name="Hosoyama A."/>
            <person name="Hosoyama Y."/>
            <person name="Katano-Makiyama Y."/>
            <person name="Tsuchikane K."/>
            <person name="Ohji S."/>
            <person name="Ichikawa N."/>
            <person name="Yamazoe A."/>
            <person name="Fujita N."/>
        </authorList>
    </citation>
    <scope>NUCLEOTIDE SEQUENCE [LARGE SCALE GENOMIC DNA]</scope>
    <source>
        <strain evidence="1 2">NBRC 107762</strain>
    </source>
</reference>
<gene>
    <name evidence="1" type="ORF">GCA01S_029_00600</name>
</gene>